<name>A0A1X6NGX7_9APHY</name>
<gene>
    <name evidence="2" type="ORF">POSPLADRAFT_1129399</name>
</gene>
<feature type="compositionally biased region" description="Polar residues" evidence="1">
    <location>
        <begin position="135"/>
        <end position="147"/>
    </location>
</feature>
<dbReference type="AlphaFoldDB" id="A0A1X6NGX7"/>
<feature type="region of interest" description="Disordered" evidence="1">
    <location>
        <begin position="92"/>
        <end position="185"/>
    </location>
</feature>
<evidence type="ECO:0000313" key="3">
    <source>
        <dbReference type="Proteomes" id="UP000194127"/>
    </source>
</evidence>
<dbReference type="EMBL" id="KZ110591">
    <property type="protein sequence ID" value="OSX67881.1"/>
    <property type="molecule type" value="Genomic_DNA"/>
</dbReference>
<dbReference type="GeneID" id="36328789"/>
<evidence type="ECO:0000256" key="1">
    <source>
        <dbReference type="SAM" id="MobiDB-lite"/>
    </source>
</evidence>
<organism evidence="2 3">
    <name type="scientific">Postia placenta MAD-698-R-SB12</name>
    <dbReference type="NCBI Taxonomy" id="670580"/>
    <lineage>
        <taxon>Eukaryota</taxon>
        <taxon>Fungi</taxon>
        <taxon>Dikarya</taxon>
        <taxon>Basidiomycota</taxon>
        <taxon>Agaricomycotina</taxon>
        <taxon>Agaricomycetes</taxon>
        <taxon>Polyporales</taxon>
        <taxon>Adustoporiaceae</taxon>
        <taxon>Rhodonia</taxon>
    </lineage>
</organism>
<reference evidence="2 3" key="1">
    <citation type="submission" date="2017-04" db="EMBL/GenBank/DDBJ databases">
        <title>Genome Sequence of the Model Brown-Rot Fungus Postia placenta SB12.</title>
        <authorList>
            <consortium name="DOE Joint Genome Institute"/>
            <person name="Gaskell J."/>
            <person name="Kersten P."/>
            <person name="Larrondo L.F."/>
            <person name="Canessa P."/>
            <person name="Martinez D."/>
            <person name="Hibbett D."/>
            <person name="Schmoll M."/>
            <person name="Kubicek C.P."/>
            <person name="Martinez A.T."/>
            <person name="Yadav J."/>
            <person name="Master E."/>
            <person name="Magnuson J.K."/>
            <person name="James T."/>
            <person name="Yaver D."/>
            <person name="Berka R."/>
            <person name="Labutti K."/>
            <person name="Lipzen A."/>
            <person name="Aerts A."/>
            <person name="Barry K."/>
            <person name="Henrissat B."/>
            <person name="Blanchette R."/>
            <person name="Grigoriev I."/>
            <person name="Cullen D."/>
        </authorList>
    </citation>
    <scope>NUCLEOTIDE SEQUENCE [LARGE SCALE GENOMIC DNA]</scope>
    <source>
        <strain evidence="2 3">MAD-698-R-SB12</strain>
    </source>
</reference>
<dbReference type="OrthoDB" id="3365514at2759"/>
<sequence>MPPKPIRRPSFSAKDTPMIAPGNGSRPTLNAAMLPPPDPAPPQAILEPEMTALTTCLRNRAIAVLQRDLRREEERLKAEAAAAAAAAAAKLPTPILDPSGPLTSSPPASPTQSIGASTDLSAPDTQKPPLPTPARRQSTVSLSSLQRQPFPHKLDLSPTSLHAHPDDVLQSGLSSPVTLAPRSSHRSFPQELGMVALSDAANRSVDIDLTVGDTEMDMSLNIPDLQQAQAAVAGGSVDPSIGSSADKPIELDLDMDMDMFKASANAAMGEHSNPFFDGSAASVATNNQVSNGKTKQEETFFNHMGAPSGHSGDLFGPFGSSLQASPLGSHAGPQHLHPPLLDAAHTAPSPGSILASFSDPQHGNVDMSSIDFSSLGSGFFDEHGGGSSISAEVDRFLNLTGGDGAKDGKT</sequence>
<feature type="region of interest" description="Disordered" evidence="1">
    <location>
        <begin position="1"/>
        <end position="44"/>
    </location>
</feature>
<dbReference type="Proteomes" id="UP000194127">
    <property type="component" value="Unassembled WGS sequence"/>
</dbReference>
<proteinExistence type="predicted"/>
<protein>
    <submittedName>
        <fullName evidence="2">Uncharacterized protein</fullName>
    </submittedName>
</protein>
<accession>A0A1X6NGX7</accession>
<feature type="compositionally biased region" description="Polar residues" evidence="1">
    <location>
        <begin position="101"/>
        <end position="124"/>
    </location>
</feature>
<dbReference type="RefSeq" id="XP_024344675.1">
    <property type="nucleotide sequence ID" value="XM_024483840.1"/>
</dbReference>
<keyword evidence="3" id="KW-1185">Reference proteome</keyword>
<evidence type="ECO:0000313" key="2">
    <source>
        <dbReference type="EMBL" id="OSX67881.1"/>
    </source>
</evidence>